<dbReference type="GO" id="GO:0035556">
    <property type="term" value="P:intracellular signal transduction"/>
    <property type="evidence" value="ECO:0007669"/>
    <property type="project" value="InterPro"/>
</dbReference>
<dbReference type="SUPFAM" id="SSF158235">
    <property type="entry name" value="SOCS box-like"/>
    <property type="match status" value="1"/>
</dbReference>
<evidence type="ECO:0000256" key="1">
    <source>
        <dbReference type="ARBA" id="ARBA00001946"/>
    </source>
</evidence>
<accession>A0AAV2PRA7</accession>
<keyword evidence="5" id="KW-0342">GTP-binding</keyword>
<evidence type="ECO:0000256" key="5">
    <source>
        <dbReference type="ARBA" id="ARBA00023134"/>
    </source>
</evidence>
<keyword evidence="6" id="KW-0564">Palmitate</keyword>
<feature type="domain" description="SOCS box" evidence="7">
    <location>
        <begin position="185"/>
        <end position="231"/>
    </location>
</feature>
<gene>
    <name evidence="8" type="ORF">MNOR_LOCUS3059</name>
</gene>
<keyword evidence="3" id="KW-0479">Metal-binding</keyword>
<evidence type="ECO:0000256" key="4">
    <source>
        <dbReference type="ARBA" id="ARBA00022741"/>
    </source>
</evidence>
<keyword evidence="4" id="KW-0547">Nucleotide-binding</keyword>
<dbReference type="EMBL" id="CAXKWB010001003">
    <property type="protein sequence ID" value="CAL4063068.1"/>
    <property type="molecule type" value="Genomic_DNA"/>
</dbReference>
<dbReference type="InterPro" id="IPR001496">
    <property type="entry name" value="SOCS_box"/>
</dbReference>
<dbReference type="GO" id="GO:0005525">
    <property type="term" value="F:GTP binding"/>
    <property type="evidence" value="ECO:0007669"/>
    <property type="project" value="UniProtKB-KW"/>
</dbReference>
<comment type="similarity">
    <text evidence="2">Belongs to the small GTPase superfamily. Rab family.</text>
</comment>
<evidence type="ECO:0000259" key="7">
    <source>
        <dbReference type="PROSITE" id="PS50225"/>
    </source>
</evidence>
<comment type="cofactor">
    <cofactor evidence="1">
        <name>Mg(2+)</name>
        <dbReference type="ChEBI" id="CHEBI:18420"/>
    </cofactor>
</comment>
<comment type="caution">
    <text evidence="8">The sequence shown here is derived from an EMBL/GenBank/DDBJ whole genome shotgun (WGS) entry which is preliminary data.</text>
</comment>
<dbReference type="SUPFAM" id="SSF52540">
    <property type="entry name" value="P-loop containing nucleoside triphosphate hydrolases"/>
    <property type="match status" value="1"/>
</dbReference>
<dbReference type="InterPro" id="IPR027417">
    <property type="entry name" value="P-loop_NTPase"/>
</dbReference>
<dbReference type="SMART" id="SM00969">
    <property type="entry name" value="SOCS_box"/>
    <property type="match status" value="1"/>
</dbReference>
<dbReference type="PANTHER" id="PTHR47980">
    <property type="entry name" value="LD44762P"/>
    <property type="match status" value="1"/>
</dbReference>
<reference evidence="8 9" key="1">
    <citation type="submission" date="2024-05" db="EMBL/GenBank/DDBJ databases">
        <authorList>
            <person name="Wallberg A."/>
        </authorList>
    </citation>
    <scope>NUCLEOTIDE SEQUENCE [LARGE SCALE GENOMIC DNA]</scope>
</reference>
<proteinExistence type="inferred from homology"/>
<evidence type="ECO:0000313" key="8">
    <source>
        <dbReference type="EMBL" id="CAL4063068.1"/>
    </source>
</evidence>
<organism evidence="8 9">
    <name type="scientific">Meganyctiphanes norvegica</name>
    <name type="common">Northern krill</name>
    <name type="synonym">Thysanopoda norvegica</name>
    <dbReference type="NCBI Taxonomy" id="48144"/>
    <lineage>
        <taxon>Eukaryota</taxon>
        <taxon>Metazoa</taxon>
        <taxon>Ecdysozoa</taxon>
        <taxon>Arthropoda</taxon>
        <taxon>Crustacea</taxon>
        <taxon>Multicrustacea</taxon>
        <taxon>Malacostraca</taxon>
        <taxon>Eumalacostraca</taxon>
        <taxon>Eucarida</taxon>
        <taxon>Euphausiacea</taxon>
        <taxon>Euphausiidae</taxon>
        <taxon>Meganyctiphanes</taxon>
    </lineage>
</organism>
<evidence type="ECO:0000313" key="9">
    <source>
        <dbReference type="Proteomes" id="UP001497623"/>
    </source>
</evidence>
<feature type="non-terminal residue" evidence="8">
    <location>
        <position position="263"/>
    </location>
</feature>
<dbReference type="PROSITE" id="PS50225">
    <property type="entry name" value="SOCS"/>
    <property type="match status" value="1"/>
</dbReference>
<dbReference type="Pfam" id="PF07525">
    <property type="entry name" value="SOCS_box"/>
    <property type="match status" value="1"/>
</dbReference>
<dbReference type="PROSITE" id="PS51419">
    <property type="entry name" value="RAB"/>
    <property type="match status" value="1"/>
</dbReference>
<protein>
    <recommendedName>
        <fullName evidence="7">SOCS box domain-containing protein</fullName>
    </recommendedName>
</protein>
<evidence type="ECO:0000256" key="3">
    <source>
        <dbReference type="ARBA" id="ARBA00022723"/>
    </source>
</evidence>
<evidence type="ECO:0000256" key="6">
    <source>
        <dbReference type="ARBA" id="ARBA00023139"/>
    </source>
</evidence>
<dbReference type="SMART" id="SM00175">
    <property type="entry name" value="RAB"/>
    <property type="match status" value="1"/>
</dbReference>
<dbReference type="Gene3D" id="1.10.750.20">
    <property type="entry name" value="SOCS box"/>
    <property type="match status" value="1"/>
</dbReference>
<dbReference type="AlphaFoldDB" id="A0AAV2PRA7"/>
<dbReference type="Proteomes" id="UP001497623">
    <property type="component" value="Unassembled WGS sequence"/>
</dbReference>
<keyword evidence="6" id="KW-0449">Lipoprotein</keyword>
<dbReference type="SMART" id="SM00253">
    <property type="entry name" value="SOCS"/>
    <property type="match status" value="1"/>
</dbReference>
<dbReference type="GO" id="GO:0046872">
    <property type="term" value="F:metal ion binding"/>
    <property type="evidence" value="ECO:0007669"/>
    <property type="project" value="UniProtKB-KW"/>
</dbReference>
<dbReference type="InterPro" id="IPR036036">
    <property type="entry name" value="SOCS_box-like_dom_sf"/>
</dbReference>
<sequence length="263" mass="29703">MSMMSDGDRGGGGESSKPYDYLLKFLLVGDSDVGKHEILHGLDDGSSESPFCVGSGRKNKIIILMEIKCYHHPGQNGTRGRVIQYTRDHYRSISGIFFNFEEKKIFQKLIDMATKTKKHHFCTTLPRVMILKTAFRIKVSQNQAEQYGTKNQMSLFEVSPLCDFNIVESFTELSRLALKRNGMERLWRANKVLTLQELCSRTIVASTTVYGIEHLPLPPPIKSHLKSYTIQSHATRLRQGSSSSSQSSIRCRLPTDEDAYGSC</sequence>
<keyword evidence="9" id="KW-1185">Reference proteome</keyword>
<dbReference type="InterPro" id="IPR050305">
    <property type="entry name" value="Small_GTPase_Rab"/>
</dbReference>
<name>A0AAV2PRA7_MEGNR</name>
<dbReference type="Gene3D" id="3.40.50.300">
    <property type="entry name" value="P-loop containing nucleotide triphosphate hydrolases"/>
    <property type="match status" value="1"/>
</dbReference>
<evidence type="ECO:0000256" key="2">
    <source>
        <dbReference type="ARBA" id="ARBA00006270"/>
    </source>
</evidence>